<accession>A0A1X0P321</accession>
<sequence length="341" mass="37083">MHSGGLSLPGLLCGLLLLLSLLLAGGAVGGQAAMPRGMPIPMPIRLEAALAQSFTTSIVSSRYGVFSATLDLRASPNFPERLHGELIPAGYQQLKRPEQIPLEHFNHARNAPLPPSSAASLAALLAEAKKISQSNSEASSETAAKEGPHPSLLSLEVRLDFSGSTAGTVSFTTLPPTDKRHSIENENNNEEEEDEEKPPTAQATFAFRGESSSMASSTLSDIPPMVRVATGEVVTNEGAKGTFTFRLFSEHEFSLTLQLPEGKEGVVDHIWVHGYATPNEALFQRKTVNEQPWWYTWAFASIGILVFSMQLLTAYVDAKRENNLRMQQRMIDAETKAKKLK</sequence>
<name>A0A1X0P321_9TRYP</name>
<feature type="region of interest" description="Disordered" evidence="1">
    <location>
        <begin position="166"/>
        <end position="200"/>
    </location>
</feature>
<keyword evidence="2" id="KW-1133">Transmembrane helix</keyword>
<feature type="compositionally biased region" description="Polar residues" evidence="1">
    <location>
        <begin position="166"/>
        <end position="175"/>
    </location>
</feature>
<dbReference type="VEuPathDB" id="TriTrypDB:TM35_000073830"/>
<keyword evidence="5" id="KW-1185">Reference proteome</keyword>
<dbReference type="RefSeq" id="XP_028885025.1">
    <property type="nucleotide sequence ID" value="XM_029023829.1"/>
</dbReference>
<keyword evidence="2" id="KW-0472">Membrane</keyword>
<protein>
    <recommendedName>
        <fullName evidence="6">Transmembrane protein</fullName>
    </recommendedName>
</protein>
<gene>
    <name evidence="4" type="ORF">TM35_000073830</name>
</gene>
<dbReference type="AlphaFoldDB" id="A0A1X0P321"/>
<organism evidence="4 5">
    <name type="scientific">Trypanosoma theileri</name>
    <dbReference type="NCBI Taxonomy" id="67003"/>
    <lineage>
        <taxon>Eukaryota</taxon>
        <taxon>Discoba</taxon>
        <taxon>Euglenozoa</taxon>
        <taxon>Kinetoplastea</taxon>
        <taxon>Metakinetoplastina</taxon>
        <taxon>Trypanosomatida</taxon>
        <taxon>Trypanosomatidae</taxon>
        <taxon>Trypanosoma</taxon>
    </lineage>
</organism>
<evidence type="ECO:0000256" key="2">
    <source>
        <dbReference type="SAM" id="Phobius"/>
    </source>
</evidence>
<feature type="compositionally biased region" description="Acidic residues" evidence="1">
    <location>
        <begin position="187"/>
        <end position="196"/>
    </location>
</feature>
<evidence type="ECO:0008006" key="6">
    <source>
        <dbReference type="Google" id="ProtNLM"/>
    </source>
</evidence>
<evidence type="ECO:0000313" key="4">
    <source>
        <dbReference type="EMBL" id="ORC90959.1"/>
    </source>
</evidence>
<feature type="transmembrane region" description="Helical" evidence="2">
    <location>
        <begin position="293"/>
        <end position="316"/>
    </location>
</feature>
<evidence type="ECO:0000313" key="5">
    <source>
        <dbReference type="Proteomes" id="UP000192257"/>
    </source>
</evidence>
<feature type="signal peptide" evidence="3">
    <location>
        <begin position="1"/>
        <end position="29"/>
    </location>
</feature>
<reference evidence="4 5" key="1">
    <citation type="submission" date="2017-03" db="EMBL/GenBank/DDBJ databases">
        <title>An alternative strategy for trypanosome survival in the mammalian bloodstream revealed through genome and transcriptome analysis of the ubiquitous bovine parasite Trypanosoma (Megatrypanum) theileri.</title>
        <authorList>
            <person name="Kelly S."/>
            <person name="Ivens A."/>
            <person name="Mott A."/>
            <person name="O'Neill E."/>
            <person name="Emms D."/>
            <person name="Macleod O."/>
            <person name="Voorheis P."/>
            <person name="Matthews J."/>
            <person name="Matthews K."/>
            <person name="Carrington M."/>
        </authorList>
    </citation>
    <scope>NUCLEOTIDE SEQUENCE [LARGE SCALE GENOMIC DNA]</scope>
    <source>
        <strain evidence="4">Edinburgh</strain>
    </source>
</reference>
<proteinExistence type="predicted"/>
<dbReference type="Proteomes" id="UP000192257">
    <property type="component" value="Unassembled WGS sequence"/>
</dbReference>
<dbReference type="GeneID" id="39983609"/>
<evidence type="ECO:0000256" key="1">
    <source>
        <dbReference type="SAM" id="MobiDB-lite"/>
    </source>
</evidence>
<dbReference type="EMBL" id="NBCO01000007">
    <property type="protein sequence ID" value="ORC90959.1"/>
    <property type="molecule type" value="Genomic_DNA"/>
</dbReference>
<dbReference type="OrthoDB" id="272671at2759"/>
<evidence type="ECO:0000256" key="3">
    <source>
        <dbReference type="SAM" id="SignalP"/>
    </source>
</evidence>
<keyword evidence="2" id="KW-0812">Transmembrane</keyword>
<comment type="caution">
    <text evidence="4">The sequence shown here is derived from an EMBL/GenBank/DDBJ whole genome shotgun (WGS) entry which is preliminary data.</text>
</comment>
<keyword evidence="3" id="KW-0732">Signal</keyword>
<feature type="chain" id="PRO_5012507204" description="Transmembrane protein" evidence="3">
    <location>
        <begin position="30"/>
        <end position="341"/>
    </location>
</feature>